<dbReference type="EMBL" id="PUHY01000010">
    <property type="protein sequence ID" value="PQO34954.1"/>
    <property type="molecule type" value="Genomic_DNA"/>
</dbReference>
<gene>
    <name evidence="2" type="ORF">C5Y83_15865</name>
</gene>
<dbReference type="InterPro" id="IPR001279">
    <property type="entry name" value="Metallo-B-lactamas"/>
</dbReference>
<sequence>MRLIHPAILQIRAPAICFYALRDSRGLILIDGGFIGGPRLLSRALRRSGWQDEPIQGIVVTHGHLDHILNVNYLAKKYHAWIAAPRLDADYYVGKAKYTGKTRITGWLEAVGRPLLAFRRFTPDHWLADGDVLDVANGLTAVHLPGHTAGHMGFWWKQERLLFSGDLFVSYGSRAQFPLNILNANPLQIRPSALKALALKPAGILPNHCDAAEPPVHVKRLEQLLERHTLAPHAGHS</sequence>
<dbReference type="CDD" id="cd07721">
    <property type="entry name" value="yflN-like_MBL-fold"/>
    <property type="match status" value="1"/>
</dbReference>
<dbReference type="Proteomes" id="UP000238322">
    <property type="component" value="Unassembled WGS sequence"/>
</dbReference>
<dbReference type="RefSeq" id="WP_105330684.1">
    <property type="nucleotide sequence ID" value="NZ_PUHY01000010.1"/>
</dbReference>
<dbReference type="PANTHER" id="PTHR42951:SF17">
    <property type="entry name" value="METALLO-BETA-LACTAMASE DOMAIN-CONTAINING PROTEIN"/>
    <property type="match status" value="1"/>
</dbReference>
<dbReference type="InterPro" id="IPR050855">
    <property type="entry name" value="NDM-1-like"/>
</dbReference>
<dbReference type="PANTHER" id="PTHR42951">
    <property type="entry name" value="METALLO-BETA-LACTAMASE DOMAIN-CONTAINING"/>
    <property type="match status" value="1"/>
</dbReference>
<evidence type="ECO:0000313" key="3">
    <source>
        <dbReference type="Proteomes" id="UP000238322"/>
    </source>
</evidence>
<organism evidence="2 3">
    <name type="scientific">Blastopirellula marina</name>
    <dbReference type="NCBI Taxonomy" id="124"/>
    <lineage>
        <taxon>Bacteria</taxon>
        <taxon>Pseudomonadati</taxon>
        <taxon>Planctomycetota</taxon>
        <taxon>Planctomycetia</taxon>
        <taxon>Pirellulales</taxon>
        <taxon>Pirellulaceae</taxon>
        <taxon>Blastopirellula</taxon>
    </lineage>
</organism>
<dbReference type="OrthoDB" id="9802248at2"/>
<protein>
    <recommendedName>
        <fullName evidence="1">Metallo-beta-lactamase domain-containing protein</fullName>
    </recommendedName>
</protein>
<proteinExistence type="predicted"/>
<name>A0A2S8FT00_9BACT</name>
<evidence type="ECO:0000313" key="2">
    <source>
        <dbReference type="EMBL" id="PQO34954.1"/>
    </source>
</evidence>
<accession>A0A2S8FT00</accession>
<dbReference type="Pfam" id="PF00753">
    <property type="entry name" value="Lactamase_B"/>
    <property type="match status" value="1"/>
</dbReference>
<dbReference type="InterPro" id="IPR036866">
    <property type="entry name" value="RibonucZ/Hydroxyglut_hydro"/>
</dbReference>
<dbReference type="SMART" id="SM00849">
    <property type="entry name" value="Lactamase_B"/>
    <property type="match status" value="1"/>
</dbReference>
<reference evidence="2 3" key="1">
    <citation type="submission" date="2018-02" db="EMBL/GenBank/DDBJ databases">
        <title>Comparative genomes isolates from brazilian mangrove.</title>
        <authorList>
            <person name="Araujo J.E."/>
            <person name="Taketani R.G."/>
            <person name="Silva M.C.P."/>
            <person name="Loureco M.V."/>
            <person name="Andreote F.D."/>
        </authorList>
    </citation>
    <scope>NUCLEOTIDE SEQUENCE [LARGE SCALE GENOMIC DNA]</scope>
    <source>
        <strain evidence="2 3">Hex-1 MGV</strain>
    </source>
</reference>
<dbReference type="SUPFAM" id="SSF56281">
    <property type="entry name" value="Metallo-hydrolase/oxidoreductase"/>
    <property type="match status" value="1"/>
</dbReference>
<dbReference type="AlphaFoldDB" id="A0A2S8FT00"/>
<comment type="caution">
    <text evidence="2">The sequence shown here is derived from an EMBL/GenBank/DDBJ whole genome shotgun (WGS) entry which is preliminary data.</text>
</comment>
<dbReference type="Gene3D" id="3.60.15.10">
    <property type="entry name" value="Ribonuclease Z/Hydroxyacylglutathione hydrolase-like"/>
    <property type="match status" value="1"/>
</dbReference>
<feature type="domain" description="Metallo-beta-lactamase" evidence="1">
    <location>
        <begin position="15"/>
        <end position="208"/>
    </location>
</feature>
<evidence type="ECO:0000259" key="1">
    <source>
        <dbReference type="SMART" id="SM00849"/>
    </source>
</evidence>